<dbReference type="AlphaFoldDB" id="A0A9N8HQ13"/>
<proteinExistence type="predicted"/>
<dbReference type="Proteomes" id="UP001153069">
    <property type="component" value="Unassembled WGS sequence"/>
</dbReference>
<protein>
    <submittedName>
        <fullName evidence="2">Uncharacterized protein</fullName>
    </submittedName>
</protein>
<dbReference type="EMBL" id="CAICTM010001386">
    <property type="protein sequence ID" value="CAB9523193.1"/>
    <property type="molecule type" value="Genomic_DNA"/>
</dbReference>
<evidence type="ECO:0000256" key="1">
    <source>
        <dbReference type="SAM" id="SignalP"/>
    </source>
</evidence>
<gene>
    <name evidence="2" type="ORF">SEMRO_1388_G268430.1</name>
</gene>
<evidence type="ECO:0000313" key="3">
    <source>
        <dbReference type="Proteomes" id="UP001153069"/>
    </source>
</evidence>
<organism evidence="2 3">
    <name type="scientific">Seminavis robusta</name>
    <dbReference type="NCBI Taxonomy" id="568900"/>
    <lineage>
        <taxon>Eukaryota</taxon>
        <taxon>Sar</taxon>
        <taxon>Stramenopiles</taxon>
        <taxon>Ochrophyta</taxon>
        <taxon>Bacillariophyta</taxon>
        <taxon>Bacillariophyceae</taxon>
        <taxon>Bacillariophycidae</taxon>
        <taxon>Naviculales</taxon>
        <taxon>Naviculaceae</taxon>
        <taxon>Seminavis</taxon>
    </lineage>
</organism>
<keyword evidence="1" id="KW-0732">Signal</keyword>
<evidence type="ECO:0000313" key="2">
    <source>
        <dbReference type="EMBL" id="CAB9523193.1"/>
    </source>
</evidence>
<name>A0A9N8HQ13_9STRA</name>
<sequence length="196" mass="21199">MTKLSLLAATLLAGACSSVESFSVLSSRPTRSSSTRLNLVPEQGKQLEAAVTAAYAKAEEESSSSSTATLTPPPCPKKRLSSARAFVSRVFSLPSVIRGHPHPKLEGLSEDDAALETTTWEWQDGPQDDVVLFPLVGFQFVQDAPNHYGVLPSSTACNPSCRLRTNAADEEHVGWFSKACHLQNLYADNYCEEPTN</sequence>
<feature type="chain" id="PRO_5040305367" evidence="1">
    <location>
        <begin position="22"/>
        <end position="196"/>
    </location>
</feature>
<reference evidence="2" key="1">
    <citation type="submission" date="2020-06" db="EMBL/GenBank/DDBJ databases">
        <authorList>
            <consortium name="Plant Systems Biology data submission"/>
        </authorList>
    </citation>
    <scope>NUCLEOTIDE SEQUENCE</scope>
    <source>
        <strain evidence="2">D6</strain>
    </source>
</reference>
<comment type="caution">
    <text evidence="2">The sequence shown here is derived from an EMBL/GenBank/DDBJ whole genome shotgun (WGS) entry which is preliminary data.</text>
</comment>
<dbReference type="PROSITE" id="PS51257">
    <property type="entry name" value="PROKAR_LIPOPROTEIN"/>
    <property type="match status" value="1"/>
</dbReference>
<feature type="signal peptide" evidence="1">
    <location>
        <begin position="1"/>
        <end position="21"/>
    </location>
</feature>
<keyword evidence="3" id="KW-1185">Reference proteome</keyword>
<accession>A0A9N8HQ13</accession>
<dbReference type="OrthoDB" id="53144at2759"/>